<keyword evidence="1 2" id="KW-0597">Phosphoprotein</keyword>
<dbReference type="PANTHER" id="PTHR44591:SF23">
    <property type="entry name" value="CHEY SUBFAMILY"/>
    <property type="match status" value="1"/>
</dbReference>
<evidence type="ECO:0000313" key="4">
    <source>
        <dbReference type="EMBL" id="NEZ57970.1"/>
    </source>
</evidence>
<dbReference type="InterPro" id="IPR011006">
    <property type="entry name" value="CheY-like_superfamily"/>
</dbReference>
<dbReference type="SMART" id="SM00448">
    <property type="entry name" value="REC"/>
    <property type="match status" value="1"/>
</dbReference>
<dbReference type="AlphaFoldDB" id="A0A6M0RQ23"/>
<protein>
    <submittedName>
        <fullName evidence="4">Response regulator</fullName>
    </submittedName>
</protein>
<dbReference type="Gene3D" id="3.40.50.2300">
    <property type="match status" value="1"/>
</dbReference>
<reference evidence="4 5" key="1">
    <citation type="journal article" date="2020" name="Microb. Ecol.">
        <title>Ecogenomics of the Marine Benthic Filamentous Cyanobacterium Adonisia.</title>
        <authorList>
            <person name="Walter J.M."/>
            <person name="Coutinho F.H."/>
            <person name="Leomil L."/>
            <person name="Hargreaves P.I."/>
            <person name="Campeao M.E."/>
            <person name="Vieira V.V."/>
            <person name="Silva B.S."/>
            <person name="Fistarol G.O."/>
            <person name="Salomon P.S."/>
            <person name="Sawabe T."/>
            <person name="Mino S."/>
            <person name="Hosokawa M."/>
            <person name="Miyashita H."/>
            <person name="Maruyama F."/>
            <person name="van Verk M.C."/>
            <person name="Dutilh B.E."/>
            <person name="Thompson C.C."/>
            <person name="Thompson F.L."/>
        </authorList>
    </citation>
    <scope>NUCLEOTIDE SEQUENCE [LARGE SCALE GENOMIC DNA]</scope>
    <source>
        <strain evidence="4 5">CCMR0081</strain>
    </source>
</reference>
<dbReference type="PROSITE" id="PS50110">
    <property type="entry name" value="RESPONSE_REGULATORY"/>
    <property type="match status" value="1"/>
</dbReference>
<feature type="domain" description="Response regulatory" evidence="3">
    <location>
        <begin position="292"/>
        <end position="408"/>
    </location>
</feature>
<dbReference type="PANTHER" id="PTHR44591">
    <property type="entry name" value="STRESS RESPONSE REGULATOR PROTEIN 1"/>
    <property type="match status" value="1"/>
</dbReference>
<evidence type="ECO:0000259" key="3">
    <source>
        <dbReference type="PROSITE" id="PS50110"/>
    </source>
</evidence>
<comment type="caution">
    <text evidence="4">The sequence shown here is derived from an EMBL/GenBank/DDBJ whole genome shotgun (WGS) entry which is preliminary data.</text>
</comment>
<dbReference type="RefSeq" id="WP_163659310.1">
    <property type="nucleotide sequence ID" value="NZ_QXHD01000004.1"/>
</dbReference>
<name>A0A6M0RQ23_9CYAN</name>
<feature type="modified residue" description="4-aspartylphosphate" evidence="2">
    <location>
        <position position="341"/>
    </location>
</feature>
<accession>A0A6M0RQ23</accession>
<organism evidence="4 5">
    <name type="scientific">Adonisia turfae CCMR0081</name>
    <dbReference type="NCBI Taxonomy" id="2292702"/>
    <lineage>
        <taxon>Bacteria</taxon>
        <taxon>Bacillati</taxon>
        <taxon>Cyanobacteriota</taxon>
        <taxon>Adonisia</taxon>
        <taxon>Adonisia turfae</taxon>
    </lineage>
</organism>
<dbReference type="Proteomes" id="UP000481033">
    <property type="component" value="Unassembled WGS sequence"/>
</dbReference>
<dbReference type="InterPro" id="IPR050595">
    <property type="entry name" value="Bact_response_regulator"/>
</dbReference>
<gene>
    <name evidence="4" type="ORF">DXZ20_20440</name>
</gene>
<evidence type="ECO:0000256" key="2">
    <source>
        <dbReference type="PROSITE-ProRule" id="PRU00169"/>
    </source>
</evidence>
<dbReference type="SUPFAM" id="SSF52172">
    <property type="entry name" value="CheY-like"/>
    <property type="match status" value="1"/>
</dbReference>
<evidence type="ECO:0000256" key="1">
    <source>
        <dbReference type="ARBA" id="ARBA00022553"/>
    </source>
</evidence>
<dbReference type="InterPro" id="IPR001789">
    <property type="entry name" value="Sig_transdc_resp-reg_receiver"/>
</dbReference>
<evidence type="ECO:0000313" key="5">
    <source>
        <dbReference type="Proteomes" id="UP000481033"/>
    </source>
</evidence>
<keyword evidence="5" id="KW-1185">Reference proteome</keyword>
<sequence length="413" mass="46873">MEITELTQLLKLPNTNLDGYLIFSNQQLSWKLTVIQGQLLYAVDNTHVVRRWNRNFEKYCPNVSWANTEIHPSTDEPWQMQWLDFGVSQKHLSLIRAKLMIRAIIQECLFELSLCKFLQHHWQPSKLSLSQVSRSLALSTWETKMTHRTVQNLRQQWQATGLMGLNPSLSPVLKTFVEPQILQLPQQYFTGRNTLWDIAVKLDKSIVEVTQHLLPLIKNQALELRTIPDLPLSKAKLSISQSSKTSTRSTTSSVSRKSRTFSASTISAKLEKPVSSFIESAPAPQATDDQPLIACIDDSPVLAHSLKKILATAGYRTLIIQEPMQGFSQLIEHVPRLILLDVMLPNADGYNICRFLRDTPTFKNTPIIILTGRSRPVDRARASMAGATEFLVKPPEPNELLSMIRKYLQPLSN</sequence>
<dbReference type="EMBL" id="QXHD01000004">
    <property type="protein sequence ID" value="NEZ57970.1"/>
    <property type="molecule type" value="Genomic_DNA"/>
</dbReference>
<dbReference type="GO" id="GO:0000160">
    <property type="term" value="P:phosphorelay signal transduction system"/>
    <property type="evidence" value="ECO:0007669"/>
    <property type="project" value="InterPro"/>
</dbReference>
<dbReference type="Pfam" id="PF00072">
    <property type="entry name" value="Response_reg"/>
    <property type="match status" value="1"/>
</dbReference>
<proteinExistence type="predicted"/>